<proteinExistence type="predicted"/>
<feature type="coiled-coil region" evidence="1">
    <location>
        <begin position="211"/>
        <end position="328"/>
    </location>
</feature>
<comment type="caution">
    <text evidence="3">The sequence shown here is derived from an EMBL/GenBank/DDBJ whole genome shotgun (WGS) entry which is preliminary data.</text>
</comment>
<evidence type="ECO:0000313" key="3">
    <source>
        <dbReference type="EMBL" id="RVU18491.1"/>
    </source>
</evidence>
<dbReference type="OrthoDB" id="9795626at2"/>
<dbReference type="GO" id="GO:0016887">
    <property type="term" value="F:ATP hydrolysis activity"/>
    <property type="evidence" value="ECO:0007669"/>
    <property type="project" value="InterPro"/>
</dbReference>
<dbReference type="Gene3D" id="3.40.50.300">
    <property type="entry name" value="P-loop containing nucleotide triphosphate hydrolases"/>
    <property type="match status" value="2"/>
</dbReference>
<reference evidence="3 4" key="1">
    <citation type="submission" date="2019-01" db="EMBL/GenBank/DDBJ databases">
        <authorList>
            <person name="Chen W.-M."/>
        </authorList>
    </citation>
    <scope>NUCLEOTIDE SEQUENCE [LARGE SCALE GENOMIC DNA]</scope>
    <source>
        <strain evidence="3 4">TER-1</strain>
    </source>
</reference>
<evidence type="ECO:0000259" key="2">
    <source>
        <dbReference type="Pfam" id="PF13476"/>
    </source>
</evidence>
<evidence type="ECO:0000256" key="1">
    <source>
        <dbReference type="SAM" id="Coils"/>
    </source>
</evidence>
<dbReference type="PANTHER" id="PTHR32114:SF2">
    <property type="entry name" value="ABC TRANSPORTER ABCH.3"/>
    <property type="match status" value="1"/>
</dbReference>
<evidence type="ECO:0000313" key="4">
    <source>
        <dbReference type="Proteomes" id="UP000286997"/>
    </source>
</evidence>
<dbReference type="GO" id="GO:0006302">
    <property type="term" value="P:double-strand break repair"/>
    <property type="evidence" value="ECO:0007669"/>
    <property type="project" value="InterPro"/>
</dbReference>
<dbReference type="PANTHER" id="PTHR32114">
    <property type="entry name" value="ABC TRANSPORTER ABCH.3"/>
    <property type="match status" value="1"/>
</dbReference>
<dbReference type="Pfam" id="PF13476">
    <property type="entry name" value="AAA_23"/>
    <property type="match status" value="1"/>
</dbReference>
<dbReference type="RefSeq" id="WP_127729013.1">
    <property type="nucleotide sequence ID" value="NZ_SACP01000009.1"/>
</dbReference>
<dbReference type="EMBL" id="SACP01000009">
    <property type="protein sequence ID" value="RVU18491.1"/>
    <property type="molecule type" value="Genomic_DNA"/>
</dbReference>
<dbReference type="AlphaFoldDB" id="A0A437P8C5"/>
<sequence>MILDELTLHDFGVYGGRQSVALTPLDRRPVILFGGLNGGGKTTLLDAMQLGFYGPLAQLSNRGGLAYPEFLRRSVHRGGQASGAAIEIAFRHTAVGEEQSYRLHRSWTTSRGGDIRERFEVVRNGRFDRLATEHWGAQVEEFIPARIAHLFLFDGEKVEAYADLQGAQTLIATAIHNLLGLDIVERLTSDLTALERRHRVEQRPNEQRSGLEAMRAEIERLEVTHAALVQERGSSANTLDRLQRNAAELEQQFRREGGGLLEVRSAKEAGLAVAERQLDAARRALRDLASGAAPLMLIPGLLASVAERDAGEEQARRSQDTLEALRTEHAALLALPIVQGLDASVQRDLQTTLKARLVDRAGAAQAPRILDLDAQARTLLSALQATELAELEPSLQAALATESDARAKVQELRDEITAIPSPDAIAGLVAARAEAKLAVLAAEEEQNRRTAEIAAIEQQLVGLRQREERLLGDEARARFDQEDTVRMLRHSERVRGTLDRFRDAVVARHTGRIQALVLDSFRQLIRKEGLVTDLQIDPQTFAISLRDVAGHPVSGERLSAGERQLLAIALLWGLARAAGRPLPTVIDTPLGRLDAQHRDHLVRRYFPNASHQVILLSTDEEITGRHLAALRPSIGREYRLRFDEAEQRTVIEPGYFGGGEMLAHAG</sequence>
<organism evidence="3 4">
    <name type="scientific">Methylobacterium oryzihabitans</name>
    <dbReference type="NCBI Taxonomy" id="2499852"/>
    <lineage>
        <taxon>Bacteria</taxon>
        <taxon>Pseudomonadati</taxon>
        <taxon>Pseudomonadota</taxon>
        <taxon>Alphaproteobacteria</taxon>
        <taxon>Hyphomicrobiales</taxon>
        <taxon>Methylobacteriaceae</taxon>
        <taxon>Methylobacterium</taxon>
    </lineage>
</organism>
<accession>A0A437P8C5</accession>
<keyword evidence="1" id="KW-0175">Coiled coil</keyword>
<protein>
    <submittedName>
        <fullName evidence="3">DNA sulfur modification protein DndD</fullName>
    </submittedName>
</protein>
<dbReference type="InterPro" id="IPR017599">
    <property type="entry name" value="DNA_S_DndD"/>
</dbReference>
<dbReference type="InterPro" id="IPR027417">
    <property type="entry name" value="P-loop_NTPase"/>
</dbReference>
<feature type="domain" description="Rad50/SbcC-type AAA" evidence="2">
    <location>
        <begin position="5"/>
        <end position="221"/>
    </location>
</feature>
<dbReference type="SUPFAM" id="SSF52540">
    <property type="entry name" value="P-loop containing nucleoside triphosphate hydrolases"/>
    <property type="match status" value="1"/>
</dbReference>
<dbReference type="Proteomes" id="UP000286997">
    <property type="component" value="Unassembled WGS sequence"/>
</dbReference>
<name>A0A437P8C5_9HYPH</name>
<gene>
    <name evidence="3" type="primary">dndD</name>
    <name evidence="3" type="ORF">EOE48_11460</name>
</gene>
<keyword evidence="4" id="KW-1185">Reference proteome</keyword>
<dbReference type="NCBIfam" id="TIGR03185">
    <property type="entry name" value="DNA_S_dndD"/>
    <property type="match status" value="1"/>
</dbReference>
<dbReference type="InterPro" id="IPR038729">
    <property type="entry name" value="Rad50/SbcC_AAA"/>
</dbReference>